<sequence length="101" mass="10750">MIDQMLISVGLLIISLIAGILAGLGKGSFSEKEKKWVSKIMTGLVFVLILLMGIKTGMNDMVISNLGSYGLNALLITLGAVAGSILFAFIFDKFIVRSVAK</sequence>
<protein>
    <recommendedName>
        <fullName evidence="4">DUF340 domain-containing protein</fullName>
    </recommendedName>
</protein>
<evidence type="ECO:0000313" key="2">
    <source>
        <dbReference type="EMBL" id="MCD1296170.1"/>
    </source>
</evidence>
<evidence type="ECO:0000313" key="3">
    <source>
        <dbReference type="Proteomes" id="UP001320159"/>
    </source>
</evidence>
<accession>A0AAP2RH89</accession>
<gene>
    <name evidence="2" type="ORF">CUJ83_14295</name>
</gene>
<feature type="transmembrane region" description="Helical" evidence="1">
    <location>
        <begin position="6"/>
        <end position="24"/>
    </location>
</feature>
<dbReference type="Pfam" id="PF03956">
    <property type="entry name" value="Lys_export"/>
    <property type="match status" value="1"/>
</dbReference>
<dbReference type="RefSeq" id="WP_230743104.1">
    <property type="nucleotide sequence ID" value="NZ_PGCK01000014.1"/>
</dbReference>
<dbReference type="GO" id="GO:0015661">
    <property type="term" value="F:L-lysine efflux transmembrane transporter activity"/>
    <property type="evidence" value="ECO:0007669"/>
    <property type="project" value="InterPro"/>
</dbReference>
<evidence type="ECO:0008006" key="4">
    <source>
        <dbReference type="Google" id="ProtNLM"/>
    </source>
</evidence>
<dbReference type="AlphaFoldDB" id="A0AAP2RH89"/>
<organism evidence="2 3">
    <name type="scientific">Methanooceanicella nereidis</name>
    <dbReference type="NCBI Taxonomy" id="2052831"/>
    <lineage>
        <taxon>Archaea</taxon>
        <taxon>Methanobacteriati</taxon>
        <taxon>Methanobacteriota</taxon>
        <taxon>Stenosarchaea group</taxon>
        <taxon>Methanomicrobia</taxon>
        <taxon>Methanocellales</taxon>
        <taxon>Methanocellaceae</taxon>
        <taxon>Methanooceanicella</taxon>
    </lineage>
</organism>
<keyword evidence="3" id="KW-1185">Reference proteome</keyword>
<evidence type="ECO:0000256" key="1">
    <source>
        <dbReference type="SAM" id="Phobius"/>
    </source>
</evidence>
<dbReference type="InterPro" id="IPR005642">
    <property type="entry name" value="LysO"/>
</dbReference>
<reference evidence="2 3" key="1">
    <citation type="submission" date="2017-11" db="EMBL/GenBank/DDBJ databases">
        <title>Isolation and Characterization of Family Methanocellaceae Species from Potential Methane Hydrate Area Offshore Southwestern Taiwan.</title>
        <authorList>
            <person name="Zhang W.-L."/>
            <person name="Chen W.-C."/>
            <person name="Lai M.-C."/>
            <person name="Chen S.-C."/>
        </authorList>
    </citation>
    <scope>NUCLEOTIDE SEQUENCE [LARGE SCALE GENOMIC DNA]</scope>
    <source>
        <strain evidence="2 3">CWC-04</strain>
    </source>
</reference>
<keyword evidence="1" id="KW-1133">Transmembrane helix</keyword>
<dbReference type="Proteomes" id="UP001320159">
    <property type="component" value="Unassembled WGS sequence"/>
</dbReference>
<name>A0AAP2RH89_9EURY</name>
<feature type="transmembrane region" description="Helical" evidence="1">
    <location>
        <begin position="36"/>
        <end position="54"/>
    </location>
</feature>
<keyword evidence="1" id="KW-0472">Membrane</keyword>
<proteinExistence type="predicted"/>
<keyword evidence="1" id="KW-0812">Transmembrane</keyword>
<feature type="transmembrane region" description="Helical" evidence="1">
    <location>
        <begin position="66"/>
        <end position="91"/>
    </location>
</feature>
<comment type="caution">
    <text evidence="2">The sequence shown here is derived from an EMBL/GenBank/DDBJ whole genome shotgun (WGS) entry which is preliminary data.</text>
</comment>
<dbReference type="EMBL" id="PGCK01000014">
    <property type="protein sequence ID" value="MCD1296170.1"/>
    <property type="molecule type" value="Genomic_DNA"/>
</dbReference>